<comment type="caution">
    <text evidence="1">The sequence shown here is derived from an EMBL/GenBank/DDBJ whole genome shotgun (WGS) entry which is preliminary data.</text>
</comment>
<evidence type="ECO:0008006" key="3">
    <source>
        <dbReference type="Google" id="ProtNLM"/>
    </source>
</evidence>
<gene>
    <name evidence="1" type="ORF">ACFQO9_18495</name>
</gene>
<organism evidence="1 2">
    <name type="scientific">Chryseobacterium zhengzhouense</name>
    <dbReference type="NCBI Taxonomy" id="1636086"/>
    <lineage>
        <taxon>Bacteria</taxon>
        <taxon>Pseudomonadati</taxon>
        <taxon>Bacteroidota</taxon>
        <taxon>Flavobacteriia</taxon>
        <taxon>Flavobacteriales</taxon>
        <taxon>Weeksellaceae</taxon>
        <taxon>Chryseobacterium group</taxon>
        <taxon>Chryseobacterium</taxon>
    </lineage>
</organism>
<sequence>MKSLSKKISTVIIFILLSNCSTKKVIPFGEYVKLHEESKLEYINDVNMITKANELRARKTDFIAYKSYPIGSVILNKIDSGTCPNCNPDYPLFLFWNENGKTWIQKLDNCGEYFPLELNDSKIADFVSKNFKIIKSEKIKYYRTDKNMVSIIDHSTFKQFLIVKSNIEIYNHFDIHNLSNDSDDPNINYQYNNNLKIVKLDKMIKKEIIKLDSQNLFKRDLLKCK</sequence>
<accession>A0ABW2M3P8</accession>
<reference evidence="2" key="1">
    <citation type="journal article" date="2019" name="Int. J. Syst. Evol. Microbiol.">
        <title>The Global Catalogue of Microorganisms (GCM) 10K type strain sequencing project: providing services to taxonomists for standard genome sequencing and annotation.</title>
        <authorList>
            <consortium name="The Broad Institute Genomics Platform"/>
            <consortium name="The Broad Institute Genome Sequencing Center for Infectious Disease"/>
            <person name="Wu L."/>
            <person name="Ma J."/>
        </authorList>
    </citation>
    <scope>NUCLEOTIDE SEQUENCE [LARGE SCALE GENOMIC DNA]</scope>
    <source>
        <strain evidence="2">CCUG 54781</strain>
    </source>
</reference>
<proteinExistence type="predicted"/>
<evidence type="ECO:0000313" key="2">
    <source>
        <dbReference type="Proteomes" id="UP001596550"/>
    </source>
</evidence>
<protein>
    <recommendedName>
        <fullName evidence="3">Lipoprotein</fullName>
    </recommendedName>
</protein>
<keyword evidence="2" id="KW-1185">Reference proteome</keyword>
<name>A0ABW2M3P8_9FLAO</name>
<dbReference type="EMBL" id="JBHTCR010000012">
    <property type="protein sequence ID" value="MFC7348713.1"/>
    <property type="molecule type" value="Genomic_DNA"/>
</dbReference>
<dbReference type="RefSeq" id="WP_378182950.1">
    <property type="nucleotide sequence ID" value="NZ_JBHTCR010000012.1"/>
</dbReference>
<evidence type="ECO:0000313" key="1">
    <source>
        <dbReference type="EMBL" id="MFC7348713.1"/>
    </source>
</evidence>
<dbReference type="Proteomes" id="UP001596550">
    <property type="component" value="Unassembled WGS sequence"/>
</dbReference>